<dbReference type="EMBL" id="CP091511">
    <property type="protein sequence ID" value="UOO89611.1"/>
    <property type="molecule type" value="Genomic_DNA"/>
</dbReference>
<protein>
    <recommendedName>
        <fullName evidence="3">Transposase</fullName>
    </recommendedName>
</protein>
<gene>
    <name evidence="1" type="ORF">LVJ82_01095</name>
</gene>
<dbReference type="Proteomes" id="UP000832011">
    <property type="component" value="Chromosome"/>
</dbReference>
<evidence type="ECO:0000313" key="1">
    <source>
        <dbReference type="EMBL" id="UOO89611.1"/>
    </source>
</evidence>
<accession>A0ABY4E1I2</accession>
<name>A0ABY4E1I2_9NEIS</name>
<reference evidence="1 2" key="1">
    <citation type="journal article" date="2022" name="Res Sq">
        <title>Evolution of multicellular longitudinally dividing oral cavity symbionts (Neisseriaceae).</title>
        <authorList>
            <person name="Nyongesa S."/>
            <person name="Weber P."/>
            <person name="Bernet E."/>
            <person name="Pullido F."/>
            <person name="Nieckarz M."/>
            <person name="Delaby M."/>
            <person name="Nieves C."/>
            <person name="Viehboeck T."/>
            <person name="Krause N."/>
            <person name="Rivera-Millot A."/>
            <person name="Nakamura A."/>
            <person name="Vischer N."/>
            <person name="VanNieuwenhze M."/>
            <person name="Brun Y."/>
            <person name="Cava F."/>
            <person name="Bulgheresi S."/>
            <person name="Veyrier F."/>
        </authorList>
    </citation>
    <scope>NUCLEOTIDE SEQUENCE [LARGE SCALE GENOMIC DNA]</scope>
    <source>
        <strain evidence="1 2">SN4</strain>
    </source>
</reference>
<sequence>MARKRNRYLLVGLLHVIAKSLRDASLPLQNLTHGYFAGYVTPERVNRNSGVAKAKRAKRKAKQ</sequence>
<dbReference type="RefSeq" id="WP_058305504.1">
    <property type="nucleotide sequence ID" value="NZ_CABKVG010000007.1"/>
</dbReference>
<organism evidence="1 2">
    <name type="scientific">Vitreoscilla massiliensis</name>
    <dbReference type="NCBI Taxonomy" id="1689272"/>
    <lineage>
        <taxon>Bacteria</taxon>
        <taxon>Pseudomonadati</taxon>
        <taxon>Pseudomonadota</taxon>
        <taxon>Betaproteobacteria</taxon>
        <taxon>Neisseriales</taxon>
        <taxon>Neisseriaceae</taxon>
        <taxon>Vitreoscilla</taxon>
    </lineage>
</organism>
<keyword evidence="2" id="KW-1185">Reference proteome</keyword>
<evidence type="ECO:0008006" key="3">
    <source>
        <dbReference type="Google" id="ProtNLM"/>
    </source>
</evidence>
<evidence type="ECO:0000313" key="2">
    <source>
        <dbReference type="Proteomes" id="UP000832011"/>
    </source>
</evidence>
<proteinExistence type="predicted"/>